<protein>
    <recommendedName>
        <fullName evidence="3">PIN domain-containing protein</fullName>
    </recommendedName>
</protein>
<dbReference type="InterPro" id="IPR029060">
    <property type="entry name" value="PIN-like_dom_sf"/>
</dbReference>
<dbReference type="Proteomes" id="UP000282378">
    <property type="component" value="Unassembled WGS sequence"/>
</dbReference>
<organism evidence="1 2">
    <name type="scientific">Pseudomonas syringae pv. maculicola</name>
    <dbReference type="NCBI Taxonomy" id="59511"/>
    <lineage>
        <taxon>Bacteria</taxon>
        <taxon>Pseudomonadati</taxon>
        <taxon>Pseudomonadota</taxon>
        <taxon>Gammaproteobacteria</taxon>
        <taxon>Pseudomonadales</taxon>
        <taxon>Pseudomonadaceae</taxon>
        <taxon>Pseudomonas</taxon>
    </lineage>
</organism>
<sequence>MSAASTLVLLDTNAYLRLAKRVRPMLGVGFGQKNYVLTILKDVEEEVHRSGALKFKFPWFDGEDLAAERVAKQVRLSADEKGQLEAAQSVLRGWVLTNPTVYTTAGRSPPSSTDCRVLAFGQIRDAIVVTDDLGMHKLAQDFGIAVWHGHELLKKMLTAKLITNEQVKSIFEALELNGDLTETWRQAKHIAFLKLFGRG</sequence>
<dbReference type="EMBL" id="RBNL01002446">
    <property type="protein sequence ID" value="RML72254.1"/>
    <property type="molecule type" value="Genomic_DNA"/>
</dbReference>
<comment type="caution">
    <text evidence="1">The sequence shown here is derived from an EMBL/GenBank/DDBJ whole genome shotgun (WGS) entry which is preliminary data.</text>
</comment>
<evidence type="ECO:0008006" key="3">
    <source>
        <dbReference type="Google" id="ProtNLM"/>
    </source>
</evidence>
<evidence type="ECO:0000313" key="2">
    <source>
        <dbReference type="Proteomes" id="UP000282378"/>
    </source>
</evidence>
<gene>
    <name evidence="1" type="ORF">APX70_200104</name>
</gene>
<dbReference type="AlphaFoldDB" id="A0A3M2Y891"/>
<reference evidence="1 2" key="1">
    <citation type="submission" date="2018-08" db="EMBL/GenBank/DDBJ databases">
        <title>Recombination of ecologically and evolutionarily significant loci maintains genetic cohesion in the Pseudomonas syringae species complex.</title>
        <authorList>
            <person name="Dillon M."/>
            <person name="Thakur S."/>
            <person name="Almeida R.N.D."/>
            <person name="Weir B.S."/>
            <person name="Guttman D.S."/>
        </authorList>
    </citation>
    <scope>NUCLEOTIDE SEQUENCE [LARGE SCALE GENOMIC DNA]</scope>
    <source>
        <strain evidence="1 2">88_10</strain>
    </source>
</reference>
<dbReference type="SUPFAM" id="SSF88723">
    <property type="entry name" value="PIN domain-like"/>
    <property type="match status" value="1"/>
</dbReference>
<dbReference type="RefSeq" id="WP_011102948.1">
    <property type="nucleotide sequence ID" value="NZ_LGLH01000019.1"/>
</dbReference>
<accession>A0A3M2Y891</accession>
<proteinExistence type="predicted"/>
<name>A0A3M2Y891_PSEYM</name>
<evidence type="ECO:0000313" key="1">
    <source>
        <dbReference type="EMBL" id="RML72254.1"/>
    </source>
</evidence>
<dbReference type="GeneID" id="1181631"/>